<accession>A0AAQ0AM96</accession>
<dbReference type="PANTHER" id="PTHR33420">
    <property type="entry name" value="FIMBRIAL SUBUNIT ELFA-RELATED"/>
    <property type="match status" value="1"/>
</dbReference>
<dbReference type="GO" id="GO:0043709">
    <property type="term" value="P:cell adhesion involved in single-species biofilm formation"/>
    <property type="evidence" value="ECO:0007669"/>
    <property type="project" value="TreeGrafter"/>
</dbReference>
<dbReference type="InterPro" id="IPR036937">
    <property type="entry name" value="Adhesion_dom_fimbrial_sf"/>
</dbReference>
<dbReference type="Proteomes" id="UP000516316">
    <property type="component" value="Chromosome"/>
</dbReference>
<keyword evidence="4" id="KW-0281">Fimbrium</keyword>
<dbReference type="AlphaFoldDB" id="A0AAQ0AM96"/>
<dbReference type="Gene3D" id="2.60.40.1090">
    <property type="entry name" value="Fimbrial-type adhesion domain"/>
    <property type="match status" value="1"/>
</dbReference>
<evidence type="ECO:0000256" key="4">
    <source>
        <dbReference type="ARBA" id="ARBA00023263"/>
    </source>
</evidence>
<protein>
    <submittedName>
        <fullName evidence="7">Fimbrial protein</fullName>
    </submittedName>
</protein>
<evidence type="ECO:0000313" key="7">
    <source>
        <dbReference type="EMBL" id="QNR45389.1"/>
    </source>
</evidence>
<proteinExistence type="inferred from homology"/>
<dbReference type="SUPFAM" id="SSF49401">
    <property type="entry name" value="Bacterial adhesins"/>
    <property type="match status" value="1"/>
</dbReference>
<evidence type="ECO:0000256" key="1">
    <source>
        <dbReference type="ARBA" id="ARBA00004561"/>
    </source>
</evidence>
<feature type="domain" description="Fimbrial-type adhesion" evidence="6">
    <location>
        <begin position="187"/>
        <end position="341"/>
    </location>
</feature>
<dbReference type="PANTHER" id="PTHR33420:SF3">
    <property type="entry name" value="FIMBRIAL SUBUNIT ELFA"/>
    <property type="match status" value="1"/>
</dbReference>
<dbReference type="InterPro" id="IPR000259">
    <property type="entry name" value="Adhesion_dom_fimbrial"/>
</dbReference>
<organism evidence="7 8">
    <name type="scientific">Pseudomonas chlororaphis</name>
    <dbReference type="NCBI Taxonomy" id="587753"/>
    <lineage>
        <taxon>Bacteria</taxon>
        <taxon>Pseudomonadati</taxon>
        <taxon>Pseudomonadota</taxon>
        <taxon>Gammaproteobacteria</taxon>
        <taxon>Pseudomonadales</taxon>
        <taxon>Pseudomonadaceae</taxon>
        <taxon>Pseudomonas</taxon>
    </lineage>
</organism>
<comment type="similarity">
    <text evidence="2">Belongs to the fimbrial protein family.</text>
</comment>
<feature type="chain" id="PRO_5043022422" evidence="5">
    <location>
        <begin position="27"/>
        <end position="341"/>
    </location>
</feature>
<dbReference type="InterPro" id="IPR008966">
    <property type="entry name" value="Adhesion_dom_sf"/>
</dbReference>
<comment type="subcellular location">
    <subcellularLocation>
        <location evidence="1">Fimbrium</location>
    </subcellularLocation>
</comment>
<dbReference type="EMBL" id="CP061079">
    <property type="protein sequence ID" value="QNR45389.1"/>
    <property type="molecule type" value="Genomic_DNA"/>
</dbReference>
<evidence type="ECO:0000256" key="2">
    <source>
        <dbReference type="ARBA" id="ARBA00006671"/>
    </source>
</evidence>
<evidence type="ECO:0000256" key="5">
    <source>
        <dbReference type="SAM" id="SignalP"/>
    </source>
</evidence>
<evidence type="ECO:0000259" key="6">
    <source>
        <dbReference type="Pfam" id="PF00419"/>
    </source>
</evidence>
<gene>
    <name evidence="7" type="ORF">HLB40_16975</name>
</gene>
<name>A0AAQ0AM96_9PSED</name>
<dbReference type="RefSeq" id="WP_080684184.1">
    <property type="nucleotide sequence ID" value="NZ_CP025309.1"/>
</dbReference>
<evidence type="ECO:0000313" key="8">
    <source>
        <dbReference type="Proteomes" id="UP000516316"/>
    </source>
</evidence>
<feature type="signal peptide" evidence="5">
    <location>
        <begin position="1"/>
        <end position="26"/>
    </location>
</feature>
<dbReference type="Pfam" id="PF00419">
    <property type="entry name" value="Fimbrial"/>
    <property type="match status" value="1"/>
</dbReference>
<evidence type="ECO:0000256" key="3">
    <source>
        <dbReference type="ARBA" id="ARBA00022729"/>
    </source>
</evidence>
<dbReference type="InterPro" id="IPR050263">
    <property type="entry name" value="Bact_Fimbrial_Adh_Pro"/>
</dbReference>
<dbReference type="GO" id="GO:0009289">
    <property type="term" value="C:pilus"/>
    <property type="evidence" value="ECO:0007669"/>
    <property type="project" value="UniProtKB-SubCell"/>
</dbReference>
<sequence>MPFNAYISTTILILTLLLFTPTQASAAGWFNPMTSSITLPASITVPGNAEVGSVLWTSTPVVSQLQDRAVARETDTIWATVSNGELASGFTDVYQTDISGLGVKWWGKWKARNFSGGTTLPITDPSTNNAGPTGWQNSDSYPQTVWLELIKTGPIQKGTLSVKTTTTTKFNCSLGDCKNWDVTVLSTSTILAGPTCTVSTPVIPVSLGHVATTTFKGVGTTSTPRPFTITLSCSGGEPNTAISSYVTLTDAAHPENTSTILSLSSGSTASGLGIHILKEDVVLGYGPDSTTAGNTNQWKAGTITQGMSVFQIPLSARYVQVAPNVSPGSANGLATFTLSYQ</sequence>
<dbReference type="Gene3D" id="2.60.40.3310">
    <property type="match status" value="1"/>
</dbReference>
<keyword evidence="3 5" id="KW-0732">Signal</keyword>
<reference evidence="7 8" key="1">
    <citation type="submission" date="2020-09" db="EMBL/GenBank/DDBJ databases">
        <title>The Genome Sequence of Pseudomonas chlororaphis strain Qlu-1 - A phenazine-derivative-producing strain.</title>
        <authorList>
            <person name="Li L."/>
            <person name="Liu K."/>
        </authorList>
    </citation>
    <scope>NUCLEOTIDE SEQUENCE [LARGE SCALE GENOMIC DNA]</scope>
    <source>
        <strain evidence="8">qlu-1</strain>
    </source>
</reference>